<dbReference type="InterPro" id="IPR044802">
    <property type="entry name" value="NADKc-like"/>
</dbReference>
<evidence type="ECO:0000256" key="2">
    <source>
        <dbReference type="ARBA" id="ARBA00022840"/>
    </source>
</evidence>
<keyword evidence="1" id="KW-0547">Nucleotide-binding</keyword>
<dbReference type="VEuPathDB" id="TriTrypDB:BCY84_18985"/>
<evidence type="ECO:0000259" key="3">
    <source>
        <dbReference type="Pfam" id="PF06414"/>
    </source>
</evidence>
<proteinExistence type="predicted"/>
<dbReference type="GO" id="GO:0005524">
    <property type="term" value="F:ATP binding"/>
    <property type="evidence" value="ECO:0007669"/>
    <property type="project" value="UniProtKB-KW"/>
</dbReference>
<organism evidence="4 5">
    <name type="scientific">Trypanosoma cruzi</name>
    <dbReference type="NCBI Taxonomy" id="5693"/>
    <lineage>
        <taxon>Eukaryota</taxon>
        <taxon>Discoba</taxon>
        <taxon>Euglenozoa</taxon>
        <taxon>Kinetoplastea</taxon>
        <taxon>Metakinetoplastina</taxon>
        <taxon>Trypanosomatida</taxon>
        <taxon>Trypanosomatidae</taxon>
        <taxon>Trypanosoma</taxon>
        <taxon>Schizotrypanum</taxon>
    </lineage>
</organism>
<dbReference type="VEuPathDB" id="TriTrypDB:C3747_25g79"/>
<dbReference type="Pfam" id="PF06414">
    <property type="entry name" value="Zeta_toxin"/>
    <property type="match status" value="1"/>
</dbReference>
<comment type="caution">
    <text evidence="4">The sequence shown here is derived from an EMBL/GenBank/DDBJ whole genome shotgun (WGS) entry which is preliminary data.</text>
</comment>
<dbReference type="GO" id="GO:0016301">
    <property type="term" value="F:kinase activity"/>
    <property type="evidence" value="ECO:0007669"/>
    <property type="project" value="InterPro"/>
</dbReference>
<dbReference type="VEuPathDB" id="TriTrypDB:TcCL_NonESM05737"/>
<dbReference type="SUPFAM" id="SSF52540">
    <property type="entry name" value="P-loop containing nucleoside triphosphate hydrolases"/>
    <property type="match status" value="1"/>
</dbReference>
<dbReference type="VEuPathDB" id="TriTrypDB:TCDM_03614"/>
<sequence>MFRPPPWLPFIEYVLMALEHPPDMFVSRLAACCTMLFLTRSDPELLRSLCHKWAIRFSRDRATLVARIRRRAQEFQSPPIKSLSSNDGVSNLPPGPKLCDPDECVEHFLRLVNTLVPMYFSWNWHRTEDVININKEYEVYVRQNILPMCMSTDPEEDVSDEDESFSIFPERLSPCSSEHIFGFTTKVPGGQPDGETKGGSLKFHRLTFTTIGNISERLQKSPNGLVLVFHARFSAKSCEALHIFEDILKKELLDPVPTVSVVHAVAEPELANMFNISWFPTIIYVPPLERGDPNHLLGKEGRPPSENNSMELISSLSVRSDKSTNNNAFRMAVLRNSGPSISEALYGVPSDPGSPSSTLHGFYTNEEEISTIIGKGDYRFYPANAVITIPTLVEWINNKGLSRPRTKDDEDCVSRIKVLRECQKFRKCREMVSAIVMLRQLQFSSVEHCRLVEGEAPVFIFMGGGMAAGKSTAATALSRSLWWEKNKADIVLVNADDFKVAMTPWSEGAKTMHESSTRAAEKLLVRAINQGRNIVFDSTMMWRPFIEQVMSMVRNAHTTLYQQGVGYKDNGAIEEYFKPLEPRSRPLANPYEVRFLAITVEPEIAIPRGILRWFSTGRGVPIPMQLRSFRLFAENFERYIELVDSATLFNNNVFADLTKGELPPVLAEKTEEGILIHDEEAYALFMRHRHLNEGAENNLELYSCN</sequence>
<dbReference type="VEuPathDB" id="TriTrypDB:TcCLB.506635.70"/>
<dbReference type="EMBL" id="PRFA01000007">
    <property type="protein sequence ID" value="PWV00311.1"/>
    <property type="molecule type" value="Genomic_DNA"/>
</dbReference>
<dbReference type="AlphaFoldDB" id="A0A2V2VVL7"/>
<dbReference type="InterPro" id="IPR027417">
    <property type="entry name" value="P-loop_NTPase"/>
</dbReference>
<evidence type="ECO:0000313" key="5">
    <source>
        <dbReference type="Proteomes" id="UP000246121"/>
    </source>
</evidence>
<dbReference type="PANTHER" id="PTHR31153">
    <property type="entry name" value="CALMODULIN CALCIUM-DEPENDENT NAD KINASE"/>
    <property type="match status" value="1"/>
</dbReference>
<dbReference type="Gene3D" id="3.40.50.300">
    <property type="entry name" value="P-loop containing nucleotide triphosphate hydrolases"/>
    <property type="match status" value="1"/>
</dbReference>
<reference evidence="4 5" key="1">
    <citation type="journal article" date="2018" name="Microb. Genom.">
        <title>Expanding an expanded genome: long-read sequencing of Trypanosoma cruzi.</title>
        <authorList>
            <person name="Berna L."/>
            <person name="Rodriguez M."/>
            <person name="Chiribao M.L."/>
            <person name="Parodi-Talice A."/>
            <person name="Pita S."/>
            <person name="Rijo G."/>
            <person name="Alvarez-Valin F."/>
            <person name="Robello C."/>
        </authorList>
    </citation>
    <scope>NUCLEOTIDE SEQUENCE [LARGE SCALE GENOMIC DNA]</scope>
    <source>
        <strain evidence="4 5">Dm28c</strain>
    </source>
</reference>
<dbReference type="VEuPathDB" id="TriTrypDB:ECC02_005705"/>
<dbReference type="VEuPathDB" id="TriTrypDB:TcBrA4_0123080"/>
<name>A0A2V2VVL7_TRYCR</name>
<accession>A0A2V2VVL7</accession>
<protein>
    <recommendedName>
        <fullName evidence="3">Zeta toxin domain-containing protein</fullName>
    </recommendedName>
</protein>
<dbReference type="VEuPathDB" id="TriTrypDB:TCSYLVIO_010958"/>
<gene>
    <name evidence="4" type="ORF">C4B63_7g134</name>
</gene>
<dbReference type="VEuPathDB" id="TriTrypDB:TcG_02003"/>
<dbReference type="VEuPathDB" id="TriTrypDB:TcCLB.508027.120"/>
<evidence type="ECO:0000256" key="1">
    <source>
        <dbReference type="ARBA" id="ARBA00022741"/>
    </source>
</evidence>
<keyword evidence="2" id="KW-0067">ATP-binding</keyword>
<dbReference type="VEuPathDB" id="TriTrypDB:Tc_MARK_2589"/>
<evidence type="ECO:0000313" key="4">
    <source>
        <dbReference type="EMBL" id="PWV00311.1"/>
    </source>
</evidence>
<dbReference type="Proteomes" id="UP000246121">
    <property type="component" value="Unassembled WGS sequence"/>
</dbReference>
<feature type="domain" description="Zeta toxin" evidence="3">
    <location>
        <begin position="452"/>
        <end position="540"/>
    </location>
</feature>
<dbReference type="VEuPathDB" id="TriTrypDB:C4B63_7g134"/>
<dbReference type="PANTHER" id="PTHR31153:SF1">
    <property type="entry name" value="CALMODULIN CALCIUM-DEPENDENT NAD KINASE"/>
    <property type="match status" value="1"/>
</dbReference>
<dbReference type="InterPro" id="IPR010488">
    <property type="entry name" value="Zeta_toxin_domain"/>
</dbReference>